<evidence type="ECO:0000256" key="2">
    <source>
        <dbReference type="ARBA" id="ARBA00023125"/>
    </source>
</evidence>
<organism evidence="5 7">
    <name type="scientific">Escherichia coli</name>
    <dbReference type="NCBI Taxonomy" id="562"/>
    <lineage>
        <taxon>Bacteria</taxon>
        <taxon>Pseudomonadati</taxon>
        <taxon>Pseudomonadota</taxon>
        <taxon>Gammaproteobacteria</taxon>
        <taxon>Enterobacterales</taxon>
        <taxon>Enterobacteriaceae</taxon>
        <taxon>Escherichia</taxon>
    </lineage>
</organism>
<dbReference type="SUPFAM" id="SSF55136">
    <property type="entry name" value="Probable bacterial effector-binding domain"/>
    <property type="match status" value="1"/>
</dbReference>
<name>A0A7B6S8N4_ECOLX</name>
<comment type="caution">
    <text evidence="5">The sequence shown here is derived from an EMBL/GenBank/DDBJ whole genome shotgun (WGS) entry which is preliminary data.</text>
</comment>
<dbReference type="PANTHER" id="PTHR47504">
    <property type="entry name" value="RIGHT ORIGIN-BINDING PROTEIN"/>
    <property type="match status" value="1"/>
</dbReference>
<accession>A0A7B6S8N4</accession>
<dbReference type="SUPFAM" id="SSF46689">
    <property type="entry name" value="Homeodomain-like"/>
    <property type="match status" value="1"/>
</dbReference>
<keyword evidence="3" id="KW-0804">Transcription</keyword>
<proteinExistence type="predicted"/>
<evidence type="ECO:0000313" key="5">
    <source>
        <dbReference type="EMBL" id="EFB3618933.1"/>
    </source>
</evidence>
<dbReference type="InterPro" id="IPR009057">
    <property type="entry name" value="Homeodomain-like_sf"/>
</dbReference>
<keyword evidence="2" id="KW-0238">DNA-binding</keyword>
<dbReference type="AlphaFoldDB" id="A0A7B6S8N4"/>
<dbReference type="InterPro" id="IPR050959">
    <property type="entry name" value="MarA-like"/>
</dbReference>
<dbReference type="GO" id="GO:0043565">
    <property type="term" value="F:sequence-specific DNA binding"/>
    <property type="evidence" value="ECO:0007669"/>
    <property type="project" value="InterPro"/>
</dbReference>
<dbReference type="InterPro" id="IPR018062">
    <property type="entry name" value="HTH_AraC-typ_CS"/>
</dbReference>
<dbReference type="Proteomes" id="UP000543252">
    <property type="component" value="Unassembled WGS sequence"/>
</dbReference>
<dbReference type="PROSITE" id="PS00041">
    <property type="entry name" value="HTH_ARAC_FAMILY_1"/>
    <property type="match status" value="1"/>
</dbReference>
<dbReference type="Gene3D" id="1.10.10.60">
    <property type="entry name" value="Homeodomain-like"/>
    <property type="match status" value="2"/>
</dbReference>
<evidence type="ECO:0000313" key="6">
    <source>
        <dbReference type="EMBL" id="EGO6681519.1"/>
    </source>
</evidence>
<dbReference type="Proteomes" id="UP000600030">
    <property type="component" value="Unassembled WGS sequence"/>
</dbReference>
<dbReference type="InterPro" id="IPR011256">
    <property type="entry name" value="Reg_factor_effector_dom_sf"/>
</dbReference>
<feature type="domain" description="HTH araC/xylS-type" evidence="4">
    <location>
        <begin position="11"/>
        <end position="110"/>
    </location>
</feature>
<dbReference type="EMBL" id="AAXDPX010000061">
    <property type="protein sequence ID" value="EGO6681519.1"/>
    <property type="molecule type" value="Genomic_DNA"/>
</dbReference>
<dbReference type="Pfam" id="PF12833">
    <property type="entry name" value="HTH_18"/>
    <property type="match status" value="1"/>
</dbReference>
<keyword evidence="1" id="KW-0805">Transcription regulation</keyword>
<dbReference type="SMART" id="SM00342">
    <property type="entry name" value="HTH_ARAC"/>
    <property type="match status" value="1"/>
</dbReference>
<gene>
    <name evidence="5" type="ORF">FPS11_29530</name>
    <name evidence="6" type="ORF">GTP92_25000</name>
</gene>
<protein>
    <submittedName>
        <fullName evidence="5">Helix-turn-helix domain-containing protein</fullName>
    </submittedName>
</protein>
<evidence type="ECO:0000256" key="3">
    <source>
        <dbReference type="ARBA" id="ARBA00023163"/>
    </source>
</evidence>
<dbReference type="PROSITE" id="PS01124">
    <property type="entry name" value="HTH_ARAC_FAMILY_2"/>
    <property type="match status" value="1"/>
</dbReference>
<evidence type="ECO:0000313" key="7">
    <source>
        <dbReference type="Proteomes" id="UP000543252"/>
    </source>
</evidence>
<dbReference type="Gene3D" id="3.20.80.10">
    <property type="entry name" value="Regulatory factor, effector binding domain"/>
    <property type="match status" value="1"/>
</dbReference>
<dbReference type="RefSeq" id="WP_071999344.1">
    <property type="nucleotide sequence ID" value="NZ_BKCB01000266.1"/>
</dbReference>
<evidence type="ECO:0000256" key="1">
    <source>
        <dbReference type="ARBA" id="ARBA00023015"/>
    </source>
</evidence>
<evidence type="ECO:0000259" key="4">
    <source>
        <dbReference type="PROSITE" id="PS01124"/>
    </source>
</evidence>
<sequence>MFFEMKKVIVNSVVEYIEQSLELFRVDIDCLVKYSGYSRRQLQLIFREYTGMPLGKYIRSRRICRSALLLRLTTLPLSEISNRLFYDSQQSFQREFKKSIGITPLSYRKKNVWGGGVAKFNTDWHYELSYCGAFFLEKIKLSGTKITYKECIPFYGGESNSKWDIISEYVDKHGGEIIIAHDFKACQEPSDKVLIDSWFFMDKNESTVNKNINGGWYCLFYFYGSKEAYLQAISALYVHLLSPSGLSRGEGVDIEVIRKINNNTYAIYYYLPVVLCS</sequence>
<reference evidence="5 7" key="1">
    <citation type="submission" date="2019-07" db="EMBL/GenBank/DDBJ databases">
        <authorList>
            <consortium name="GenomeTrakr network: Whole genome sequencing for foodborne pathogen traceback"/>
        </authorList>
    </citation>
    <scope>NUCLEOTIDE SEQUENCE [LARGE SCALE GENOMIC DNA]</scope>
    <source>
        <strain evidence="5 7">PSU-1859</strain>
        <strain evidence="6">PSU-2311</strain>
    </source>
</reference>
<dbReference type="PANTHER" id="PTHR47504:SF3">
    <property type="entry name" value="HTH-TYPE TRANSCRIPTIONAL REGULATOR YKGA-RELATED"/>
    <property type="match status" value="1"/>
</dbReference>
<dbReference type="EMBL" id="AASFMQ010000129">
    <property type="protein sequence ID" value="EFB3618933.1"/>
    <property type="molecule type" value="Genomic_DNA"/>
</dbReference>
<dbReference type="GO" id="GO:0003700">
    <property type="term" value="F:DNA-binding transcription factor activity"/>
    <property type="evidence" value="ECO:0007669"/>
    <property type="project" value="InterPro"/>
</dbReference>
<dbReference type="InterPro" id="IPR018060">
    <property type="entry name" value="HTH_AraC"/>
</dbReference>